<reference evidence="3 4" key="1">
    <citation type="journal article" date="2013" name="Proc. Natl. Acad. Sci. U.S.A.">
        <title>Fine-scale variation in meiotic recombination in Mimulus inferred from population shotgun sequencing.</title>
        <authorList>
            <person name="Hellsten U."/>
            <person name="Wright K.M."/>
            <person name="Jenkins J."/>
            <person name="Shu S."/>
            <person name="Yuan Y."/>
            <person name="Wessler S.R."/>
            <person name="Schmutz J."/>
            <person name="Willis J.H."/>
            <person name="Rokhsar D.S."/>
        </authorList>
    </citation>
    <scope>NUCLEOTIDE SEQUENCE [LARGE SCALE GENOMIC DNA]</scope>
    <source>
        <strain evidence="4">cv. DUN x IM62</strain>
    </source>
</reference>
<dbReference type="AlphaFoldDB" id="A0A022Q446"/>
<proteinExistence type="predicted"/>
<sequence>MVMCTNRALVLLVCVGLLSSIQLPCEVHGSKSAVLKNHDGMLKKVDANILNTDKKKPAAHASKKLDTNNYQSSKRKVQRGSDPIHNRT</sequence>
<feature type="signal peptide" evidence="2">
    <location>
        <begin position="1"/>
        <end position="20"/>
    </location>
</feature>
<keyword evidence="4" id="KW-1185">Reference proteome</keyword>
<evidence type="ECO:0000256" key="2">
    <source>
        <dbReference type="SAM" id="SignalP"/>
    </source>
</evidence>
<dbReference type="EMBL" id="KI632201">
    <property type="protein sequence ID" value="EYU22414.1"/>
    <property type="molecule type" value="Genomic_DNA"/>
</dbReference>
<dbReference type="PANTHER" id="PTHR36726:SF4">
    <property type="entry name" value="CLAVATA3_ESR (CLE)-RELATED PROTEIN 45"/>
    <property type="match status" value="1"/>
</dbReference>
<gene>
    <name evidence="3" type="ORF">MIMGU_mgv11b018460mg</name>
</gene>
<evidence type="ECO:0000313" key="4">
    <source>
        <dbReference type="Proteomes" id="UP000030748"/>
    </source>
</evidence>
<evidence type="ECO:0000313" key="3">
    <source>
        <dbReference type="EMBL" id="EYU22414.1"/>
    </source>
</evidence>
<accession>A0A022Q446</accession>
<feature type="region of interest" description="Disordered" evidence="1">
    <location>
        <begin position="52"/>
        <end position="88"/>
    </location>
</feature>
<organism evidence="3 4">
    <name type="scientific">Erythranthe guttata</name>
    <name type="common">Yellow monkey flower</name>
    <name type="synonym">Mimulus guttatus</name>
    <dbReference type="NCBI Taxonomy" id="4155"/>
    <lineage>
        <taxon>Eukaryota</taxon>
        <taxon>Viridiplantae</taxon>
        <taxon>Streptophyta</taxon>
        <taxon>Embryophyta</taxon>
        <taxon>Tracheophyta</taxon>
        <taxon>Spermatophyta</taxon>
        <taxon>Magnoliopsida</taxon>
        <taxon>eudicotyledons</taxon>
        <taxon>Gunneridae</taxon>
        <taxon>Pentapetalae</taxon>
        <taxon>asterids</taxon>
        <taxon>lamiids</taxon>
        <taxon>Lamiales</taxon>
        <taxon>Phrymaceae</taxon>
        <taxon>Erythranthe</taxon>
    </lineage>
</organism>
<dbReference type="PANTHER" id="PTHR36726">
    <property type="entry name" value="CLAVATA3/ESR (CLE)-RELATED PROTEIN 45"/>
    <property type="match status" value="1"/>
</dbReference>
<dbReference type="Proteomes" id="UP000030748">
    <property type="component" value="Unassembled WGS sequence"/>
</dbReference>
<dbReference type="PhylomeDB" id="A0A022Q446"/>
<feature type="chain" id="PRO_5001506957" evidence="2">
    <location>
        <begin position="21"/>
        <end position="88"/>
    </location>
</feature>
<evidence type="ECO:0000256" key="1">
    <source>
        <dbReference type="SAM" id="MobiDB-lite"/>
    </source>
</evidence>
<name>A0A022Q446_ERYGU</name>
<protein>
    <submittedName>
        <fullName evidence="3">Uncharacterized protein</fullName>
    </submittedName>
</protein>
<keyword evidence="2" id="KW-0732">Signal</keyword>
<dbReference type="InterPro" id="IPR038821">
    <property type="entry name" value="CLE45-like"/>
</dbReference>